<accession>A0A6G7YG48</accession>
<comment type="similarity">
    <text evidence="5 12">Belongs to the protoporphyrinogen/coproporphyrinogen oxidase family. Coproporphyrinogen III oxidase subfamily.</text>
</comment>
<dbReference type="Gene3D" id="3.90.660.20">
    <property type="entry name" value="Protoporphyrinogen oxidase, mitochondrial, domain 2"/>
    <property type="match status" value="1"/>
</dbReference>
<dbReference type="PRINTS" id="PR00419">
    <property type="entry name" value="ADXRDTASE"/>
</dbReference>
<comment type="cofactor">
    <cofactor evidence="2 12">
        <name>FAD</name>
        <dbReference type="ChEBI" id="CHEBI:57692"/>
    </cofactor>
</comment>
<evidence type="ECO:0000256" key="1">
    <source>
        <dbReference type="ARBA" id="ARBA00001755"/>
    </source>
</evidence>
<evidence type="ECO:0000256" key="6">
    <source>
        <dbReference type="ARBA" id="ARBA00012402"/>
    </source>
</evidence>
<organism evidence="14 15">
    <name type="scientific">Nocardioides piscis</name>
    <dbReference type="NCBI Taxonomy" id="2714938"/>
    <lineage>
        <taxon>Bacteria</taxon>
        <taxon>Bacillati</taxon>
        <taxon>Actinomycetota</taxon>
        <taxon>Actinomycetes</taxon>
        <taxon>Propionibacteriales</taxon>
        <taxon>Nocardioidaceae</taxon>
        <taxon>Nocardioides</taxon>
    </lineage>
</organism>
<dbReference type="SUPFAM" id="SSF54373">
    <property type="entry name" value="FAD-linked reductases, C-terminal domain"/>
    <property type="match status" value="1"/>
</dbReference>
<evidence type="ECO:0000256" key="3">
    <source>
        <dbReference type="ARBA" id="ARBA00002185"/>
    </source>
</evidence>
<evidence type="ECO:0000256" key="12">
    <source>
        <dbReference type="RuleBase" id="RU364052"/>
    </source>
</evidence>
<dbReference type="Gene3D" id="1.10.3110.10">
    <property type="entry name" value="protoporphyrinogen ix oxidase, domain 3"/>
    <property type="match status" value="1"/>
</dbReference>
<comment type="pathway">
    <text evidence="4 12">Porphyrin-containing compound metabolism; protoheme biosynthesis.</text>
</comment>
<name>A0A6G7YG48_9ACTN</name>
<dbReference type="EC" id="1.3.3.15" evidence="6 12"/>
<evidence type="ECO:0000259" key="13">
    <source>
        <dbReference type="Pfam" id="PF01593"/>
    </source>
</evidence>
<keyword evidence="12" id="KW-0963">Cytoplasm</keyword>
<keyword evidence="10 12" id="KW-0560">Oxidoreductase</keyword>
<proteinExistence type="inferred from homology"/>
<dbReference type="GO" id="GO:0004729">
    <property type="term" value="F:oxygen-dependent protoporphyrinogen oxidase activity"/>
    <property type="evidence" value="ECO:0007669"/>
    <property type="project" value="UniProtKB-UniRule"/>
</dbReference>
<keyword evidence="9 12" id="KW-0274">FAD</keyword>
<dbReference type="Pfam" id="PF01593">
    <property type="entry name" value="Amino_oxidase"/>
    <property type="match status" value="1"/>
</dbReference>
<reference evidence="14 15" key="1">
    <citation type="submission" date="2020-03" db="EMBL/GenBank/DDBJ databases">
        <title>Nocardioides sp. nov., isolated from fish.</title>
        <authorList>
            <person name="Hyun D.-W."/>
            <person name="Bae J.-W."/>
        </authorList>
    </citation>
    <scope>NUCLEOTIDE SEQUENCE [LARGE SCALE GENOMIC DNA]</scope>
    <source>
        <strain evidence="14 15">HDW12A</strain>
    </source>
</reference>
<keyword evidence="15" id="KW-1185">Reference proteome</keyword>
<dbReference type="AlphaFoldDB" id="A0A6G7YG48"/>
<evidence type="ECO:0000256" key="11">
    <source>
        <dbReference type="ARBA" id="ARBA00023133"/>
    </source>
</evidence>
<gene>
    <name evidence="14" type="primary">hemG</name>
    <name evidence="14" type="ORF">G7071_10420</name>
</gene>
<dbReference type="Gene3D" id="3.50.50.60">
    <property type="entry name" value="FAD/NAD(P)-binding domain"/>
    <property type="match status" value="1"/>
</dbReference>
<dbReference type="InterPro" id="IPR036188">
    <property type="entry name" value="FAD/NAD-bd_sf"/>
</dbReference>
<evidence type="ECO:0000256" key="10">
    <source>
        <dbReference type="ARBA" id="ARBA00023002"/>
    </source>
</evidence>
<dbReference type="InterPro" id="IPR004572">
    <property type="entry name" value="Protoporphyrinogen_oxidase"/>
</dbReference>
<dbReference type="PANTHER" id="PTHR42923">
    <property type="entry name" value="PROTOPORPHYRINOGEN OXIDASE"/>
    <property type="match status" value="1"/>
</dbReference>
<evidence type="ECO:0000256" key="7">
    <source>
        <dbReference type="ARBA" id="ARBA00019046"/>
    </source>
</evidence>
<evidence type="ECO:0000256" key="9">
    <source>
        <dbReference type="ARBA" id="ARBA00022827"/>
    </source>
</evidence>
<dbReference type="SUPFAM" id="SSF51905">
    <property type="entry name" value="FAD/NAD(P)-binding domain"/>
    <property type="match status" value="1"/>
</dbReference>
<keyword evidence="8 12" id="KW-0285">Flavoprotein</keyword>
<protein>
    <recommendedName>
        <fullName evidence="7 12">Coproporphyrinogen III oxidase</fullName>
        <ecNumber evidence="6 12">1.3.3.15</ecNumber>
    </recommendedName>
</protein>
<evidence type="ECO:0000313" key="15">
    <source>
        <dbReference type="Proteomes" id="UP000502035"/>
    </source>
</evidence>
<evidence type="ECO:0000313" key="14">
    <source>
        <dbReference type="EMBL" id="QIK75792.1"/>
    </source>
</evidence>
<comment type="catalytic activity">
    <reaction evidence="1">
        <text>coproporphyrinogen III + 3 O2 = coproporphyrin III + 3 H2O2</text>
        <dbReference type="Rhea" id="RHEA:43436"/>
        <dbReference type="ChEBI" id="CHEBI:15379"/>
        <dbReference type="ChEBI" id="CHEBI:16240"/>
        <dbReference type="ChEBI" id="CHEBI:57309"/>
        <dbReference type="ChEBI" id="CHEBI:131725"/>
        <dbReference type="EC" id="1.3.3.15"/>
    </reaction>
    <physiologicalReaction direction="left-to-right" evidence="1">
        <dbReference type="Rhea" id="RHEA:43437"/>
    </physiologicalReaction>
</comment>
<feature type="domain" description="Amine oxidase" evidence="13">
    <location>
        <begin position="16"/>
        <end position="448"/>
    </location>
</feature>
<dbReference type="InterPro" id="IPR002937">
    <property type="entry name" value="Amino_oxidase"/>
</dbReference>
<dbReference type="UniPathway" id="UPA00252"/>
<dbReference type="RefSeq" id="WP_166318215.1">
    <property type="nucleotide sequence ID" value="NZ_CP049866.1"/>
</dbReference>
<dbReference type="InterPro" id="IPR050464">
    <property type="entry name" value="Zeta_carotene_desat/Oxidored"/>
</dbReference>
<dbReference type="PANTHER" id="PTHR42923:SF3">
    <property type="entry name" value="PROTOPORPHYRINOGEN OXIDASE"/>
    <property type="match status" value="1"/>
</dbReference>
<evidence type="ECO:0000256" key="8">
    <source>
        <dbReference type="ARBA" id="ARBA00022630"/>
    </source>
</evidence>
<dbReference type="GO" id="GO:0005737">
    <property type="term" value="C:cytoplasm"/>
    <property type="evidence" value="ECO:0007669"/>
    <property type="project" value="UniProtKB-SubCell"/>
</dbReference>
<dbReference type="NCBIfam" id="TIGR00562">
    <property type="entry name" value="proto_IX_ox"/>
    <property type="match status" value="1"/>
</dbReference>
<dbReference type="Proteomes" id="UP000502035">
    <property type="component" value="Chromosome"/>
</dbReference>
<sequence length="457" mass="46687">MESDRRASVAVVGAGVSGLAAARLLQRAGLSVTVFEAGDHPGGQVHTLEIASGVHVDVGAEALHLAAPGVIDLLEDLGLANSMVAARPLDGRLLTTRGLRPLPAGVGPAGPSRLGPVLRSGTLGWAALARAGLEPVVARASRPLPAGRDVSVGDFVTRRFGRQVTATFVDPLLGSLHAGDVGRLSLRACAPALVPAATGRRSLVLRRPPRHPALGFVSWPGGLGELVAALAGELDIRTGSPVTAVTARGDRFEVSTGVTSTTVDAVVLALPAHPASKLLTDLSPAAAGVLGSGEVASVATVLISVDPAAARAHLQGTGVLMPSRQGRLLKAATHLSDKWPHLAGHEGYWVRLSAGRAGDDRLATLSDDELVSHLLRDLHEVTGLAAEPTRVVVRRWPAALPQLTVGHLDRVCAARAALPDRVLLAGAAVDGVGLASALRSGSAAAASLLRTEPQEVT</sequence>
<comment type="subcellular location">
    <subcellularLocation>
        <location evidence="12">Cytoplasm</location>
    </subcellularLocation>
</comment>
<dbReference type="KEGG" id="npi:G7071_10420"/>
<comment type="function">
    <text evidence="3 12">Involved in coproporphyrin-dependent heme b biosynthesis. Catalyzes the oxidation of coproporphyrinogen III to coproporphyrin III.</text>
</comment>
<dbReference type="GO" id="GO:0006783">
    <property type="term" value="P:heme biosynthetic process"/>
    <property type="evidence" value="ECO:0007669"/>
    <property type="project" value="UniProtKB-UniRule"/>
</dbReference>
<keyword evidence="11 12" id="KW-0350">Heme biosynthesis</keyword>
<evidence type="ECO:0000256" key="5">
    <source>
        <dbReference type="ARBA" id="ARBA00008310"/>
    </source>
</evidence>
<dbReference type="EMBL" id="CP049866">
    <property type="protein sequence ID" value="QIK75792.1"/>
    <property type="molecule type" value="Genomic_DNA"/>
</dbReference>
<evidence type="ECO:0000256" key="2">
    <source>
        <dbReference type="ARBA" id="ARBA00001974"/>
    </source>
</evidence>
<evidence type="ECO:0000256" key="4">
    <source>
        <dbReference type="ARBA" id="ARBA00004744"/>
    </source>
</evidence>